<dbReference type="InterPro" id="IPR001283">
    <property type="entry name" value="CRISP-related"/>
</dbReference>
<name>A0ABR4NZA2_9SACH</name>
<sequence>MKISTALYASLAVTTIASPAIIKSPKDVVTVQAVVHVENGATKTSYTTLNPQKTASASVDSRSKQELLAALVALANKNDKSDNKQSNTDVQAPKLSDWEQKMLDSQNTKRALHKDTDALEWSDDLKNLAQKYVDKYDCSGNLAHHDEFIDIGENLAVGYDDVDAVDAWYDEIKYYNFNNAVYQSKTGHFTQMVWKDSKKVGCAYKTCGGDLHNYIVCEYDPAGNWDGEFKDNVKPLK</sequence>
<evidence type="ECO:0000313" key="2">
    <source>
        <dbReference type="EMBL" id="KAL3234452.1"/>
    </source>
</evidence>
<dbReference type="Gene3D" id="3.40.33.10">
    <property type="entry name" value="CAP"/>
    <property type="match status" value="1"/>
</dbReference>
<comment type="caution">
    <text evidence="2">The sequence shown here is derived from an EMBL/GenBank/DDBJ whole genome shotgun (WGS) entry which is preliminary data.</text>
</comment>
<protein>
    <submittedName>
        <fullName evidence="2">Protein PRY1</fullName>
    </submittedName>
</protein>
<proteinExistence type="predicted"/>
<dbReference type="EMBL" id="JBEVYD010000003">
    <property type="protein sequence ID" value="KAL3234452.1"/>
    <property type="molecule type" value="Genomic_DNA"/>
</dbReference>
<dbReference type="InterPro" id="IPR018244">
    <property type="entry name" value="Allrgn_V5/Tpx1_CS"/>
</dbReference>
<feature type="domain" description="SCP" evidence="1">
    <location>
        <begin position="97"/>
        <end position="227"/>
    </location>
</feature>
<keyword evidence="3" id="KW-1185">Reference proteome</keyword>
<accession>A0ABR4NZA2</accession>
<dbReference type="CDD" id="cd05384">
    <property type="entry name" value="CAP_PRY1-like"/>
    <property type="match status" value="1"/>
</dbReference>
<dbReference type="InterPro" id="IPR014044">
    <property type="entry name" value="CAP_dom"/>
</dbReference>
<dbReference type="SUPFAM" id="SSF55797">
    <property type="entry name" value="PR-1-like"/>
    <property type="match status" value="1"/>
</dbReference>
<evidence type="ECO:0000313" key="3">
    <source>
        <dbReference type="Proteomes" id="UP001623330"/>
    </source>
</evidence>
<reference evidence="2 3" key="1">
    <citation type="submission" date="2024-05" db="EMBL/GenBank/DDBJ databases">
        <title>Long read based assembly of the Candida bracarensis genome reveals expanded adhesin content.</title>
        <authorList>
            <person name="Marcet-Houben M."/>
            <person name="Ksiezopolska E."/>
            <person name="Gabaldon T."/>
        </authorList>
    </citation>
    <scope>NUCLEOTIDE SEQUENCE [LARGE SCALE GENOMIC DNA]</scope>
    <source>
        <strain evidence="2 3">CBM6</strain>
    </source>
</reference>
<organism evidence="2 3">
    <name type="scientific">Nakaseomyces bracarensis</name>
    <dbReference type="NCBI Taxonomy" id="273131"/>
    <lineage>
        <taxon>Eukaryota</taxon>
        <taxon>Fungi</taxon>
        <taxon>Dikarya</taxon>
        <taxon>Ascomycota</taxon>
        <taxon>Saccharomycotina</taxon>
        <taxon>Saccharomycetes</taxon>
        <taxon>Saccharomycetales</taxon>
        <taxon>Saccharomycetaceae</taxon>
        <taxon>Nakaseomyces</taxon>
    </lineage>
</organism>
<dbReference type="SMART" id="SM00198">
    <property type="entry name" value="SCP"/>
    <property type="match status" value="1"/>
</dbReference>
<gene>
    <name evidence="2" type="ORF">RNJ44_03214</name>
</gene>
<evidence type="ECO:0000259" key="1">
    <source>
        <dbReference type="SMART" id="SM00198"/>
    </source>
</evidence>
<dbReference type="Proteomes" id="UP001623330">
    <property type="component" value="Unassembled WGS sequence"/>
</dbReference>
<dbReference type="Pfam" id="PF00188">
    <property type="entry name" value="CAP"/>
    <property type="match status" value="1"/>
</dbReference>
<dbReference type="PANTHER" id="PTHR10334">
    <property type="entry name" value="CYSTEINE-RICH SECRETORY PROTEIN-RELATED"/>
    <property type="match status" value="1"/>
</dbReference>
<dbReference type="InterPro" id="IPR035940">
    <property type="entry name" value="CAP_sf"/>
</dbReference>
<dbReference type="PRINTS" id="PR00837">
    <property type="entry name" value="V5TPXLIKE"/>
</dbReference>
<dbReference type="PROSITE" id="PS01009">
    <property type="entry name" value="CRISP_1"/>
    <property type="match status" value="1"/>
</dbReference>